<organism evidence="3 4">
    <name type="scientific">Bacillus carboniphilus</name>
    <dbReference type="NCBI Taxonomy" id="86663"/>
    <lineage>
        <taxon>Bacteria</taxon>
        <taxon>Bacillati</taxon>
        <taxon>Bacillota</taxon>
        <taxon>Bacilli</taxon>
        <taxon>Bacillales</taxon>
        <taxon>Bacillaceae</taxon>
        <taxon>Bacillus</taxon>
    </lineage>
</organism>
<name>A0ABN0W8N5_9BACI</name>
<evidence type="ECO:0000313" key="4">
    <source>
        <dbReference type="Proteomes" id="UP001500782"/>
    </source>
</evidence>
<keyword evidence="4" id="KW-1185">Reference proteome</keyword>
<dbReference type="GO" id="GO:0016787">
    <property type="term" value="F:hydrolase activity"/>
    <property type="evidence" value="ECO:0007669"/>
    <property type="project" value="UniProtKB-KW"/>
</dbReference>
<dbReference type="PANTHER" id="PTHR43798:SF31">
    <property type="entry name" value="AB HYDROLASE SUPERFAMILY PROTEIN YCLE"/>
    <property type="match status" value="1"/>
</dbReference>
<keyword evidence="1 3" id="KW-0378">Hydrolase</keyword>
<evidence type="ECO:0000259" key="2">
    <source>
        <dbReference type="Pfam" id="PF00561"/>
    </source>
</evidence>
<dbReference type="InterPro" id="IPR050266">
    <property type="entry name" value="AB_hydrolase_sf"/>
</dbReference>
<dbReference type="EMBL" id="BAAADJ010000021">
    <property type="protein sequence ID" value="GAA0329085.1"/>
    <property type="molecule type" value="Genomic_DNA"/>
</dbReference>
<gene>
    <name evidence="3" type="ORF">GCM10008967_19480</name>
</gene>
<dbReference type="Gene3D" id="3.40.50.1820">
    <property type="entry name" value="alpha/beta hydrolase"/>
    <property type="match status" value="1"/>
</dbReference>
<protein>
    <submittedName>
        <fullName evidence="3">Alpha/beta hydrolase</fullName>
    </submittedName>
</protein>
<comment type="caution">
    <text evidence="3">The sequence shown here is derived from an EMBL/GenBank/DDBJ whole genome shotgun (WGS) entry which is preliminary data.</text>
</comment>
<proteinExistence type="predicted"/>
<accession>A0ABN0W8N5</accession>
<dbReference type="Pfam" id="PF00561">
    <property type="entry name" value="Abhydrolase_1"/>
    <property type="match status" value="1"/>
</dbReference>
<reference evidence="3 4" key="1">
    <citation type="journal article" date="2019" name="Int. J. Syst. Evol. Microbiol.">
        <title>The Global Catalogue of Microorganisms (GCM) 10K type strain sequencing project: providing services to taxonomists for standard genome sequencing and annotation.</title>
        <authorList>
            <consortium name="The Broad Institute Genomics Platform"/>
            <consortium name="The Broad Institute Genome Sequencing Center for Infectious Disease"/>
            <person name="Wu L."/>
            <person name="Ma J."/>
        </authorList>
    </citation>
    <scope>NUCLEOTIDE SEQUENCE [LARGE SCALE GENOMIC DNA]</scope>
    <source>
        <strain evidence="3 4">JCM 9731</strain>
    </source>
</reference>
<dbReference type="InterPro" id="IPR000073">
    <property type="entry name" value="AB_hydrolase_1"/>
</dbReference>
<sequence length="259" mass="29786">MKFMNIQGVPISYYDKGEGIPLVLIHPPGFGHKVFYRQFPLTQYFRCIIPDLSGHGNSGVYKVQPTIDDYVEELRALMEHLSVESFFLFGYSSGGSVAQAFSIKYPHKVRGLLLSGAYPKVSSTILNVEHRIGIWLAKNHPKILSKMLSTNHGIDKHSTLELYWYLRKSNPRVWANFYKEALHFNCVRQLQQLTMPVLLLYGSLADPINKSVRIYKKYLQPEIIFINKATHQLPVYHAEEINVQIINFIKVKDQASTKM</sequence>
<evidence type="ECO:0000313" key="3">
    <source>
        <dbReference type="EMBL" id="GAA0329085.1"/>
    </source>
</evidence>
<evidence type="ECO:0000256" key="1">
    <source>
        <dbReference type="ARBA" id="ARBA00022801"/>
    </source>
</evidence>
<dbReference type="PANTHER" id="PTHR43798">
    <property type="entry name" value="MONOACYLGLYCEROL LIPASE"/>
    <property type="match status" value="1"/>
</dbReference>
<dbReference type="PRINTS" id="PR00111">
    <property type="entry name" value="ABHYDROLASE"/>
</dbReference>
<feature type="domain" description="AB hydrolase-1" evidence="2">
    <location>
        <begin position="21"/>
        <end position="129"/>
    </location>
</feature>
<dbReference type="SUPFAM" id="SSF53474">
    <property type="entry name" value="alpha/beta-Hydrolases"/>
    <property type="match status" value="1"/>
</dbReference>
<dbReference type="RefSeq" id="WP_343798607.1">
    <property type="nucleotide sequence ID" value="NZ_BAAADJ010000021.1"/>
</dbReference>
<dbReference type="InterPro" id="IPR029058">
    <property type="entry name" value="AB_hydrolase_fold"/>
</dbReference>
<dbReference type="Proteomes" id="UP001500782">
    <property type="component" value="Unassembled WGS sequence"/>
</dbReference>